<comment type="caution">
    <text evidence="3">The sequence shown here is derived from an EMBL/GenBank/DDBJ whole genome shotgun (WGS) entry which is preliminary data.</text>
</comment>
<accession>A0A086TBG0</accession>
<keyword evidence="1" id="KW-1133">Transmembrane helix</keyword>
<keyword evidence="4" id="KW-1185">Reference proteome</keyword>
<dbReference type="Gene3D" id="3.20.180.10">
    <property type="entry name" value="PNP-oxidase-like"/>
    <property type="match status" value="1"/>
</dbReference>
<protein>
    <recommendedName>
        <fullName evidence="2">DUF2470 domain-containing protein</fullName>
    </recommendedName>
</protein>
<dbReference type="Proteomes" id="UP000029964">
    <property type="component" value="Unassembled WGS sequence"/>
</dbReference>
<sequence>MAADPFEERRQRIIRHLNRDHQPELSRYLEHFASLPLDTAWSSPQLIDVSLDRLLIRAGDGNHYTVPFLPPLSSWDEIRSRTVAMDAAARAAVGGPSSDITLTEYASPQGFGAFVFSAVLFYFFSHATLPWVQPGTAAWNVVSAIFPGGPLWYRWVVKSLFWPVILLHTADVVIMDLTRLRKHGVRRGSRVWWLWVTNCWVEGITTFKRIDSLIAAKRAQQGGKTK</sequence>
<feature type="transmembrane region" description="Helical" evidence="1">
    <location>
        <begin position="152"/>
        <end position="177"/>
    </location>
</feature>
<evidence type="ECO:0000256" key="1">
    <source>
        <dbReference type="SAM" id="Phobius"/>
    </source>
</evidence>
<dbReference type="InterPro" id="IPR037119">
    <property type="entry name" value="Haem_oxidase_HugZ-like_sf"/>
</dbReference>
<dbReference type="EMBL" id="JPKY01000016">
    <property type="protein sequence ID" value="KFH46692.1"/>
    <property type="molecule type" value="Genomic_DNA"/>
</dbReference>
<organism evidence="3 4">
    <name type="scientific">Hapsidospora chrysogenum (strain ATCC 11550 / CBS 779.69 / DSM 880 / IAM 14645 / JCM 23072 / IMI 49137)</name>
    <name type="common">Acremonium chrysogenum</name>
    <dbReference type="NCBI Taxonomy" id="857340"/>
    <lineage>
        <taxon>Eukaryota</taxon>
        <taxon>Fungi</taxon>
        <taxon>Dikarya</taxon>
        <taxon>Ascomycota</taxon>
        <taxon>Pezizomycotina</taxon>
        <taxon>Sordariomycetes</taxon>
        <taxon>Hypocreomycetidae</taxon>
        <taxon>Hypocreales</taxon>
        <taxon>Bionectriaceae</taxon>
        <taxon>Hapsidospora</taxon>
    </lineage>
</organism>
<evidence type="ECO:0000313" key="4">
    <source>
        <dbReference type="Proteomes" id="UP000029964"/>
    </source>
</evidence>
<feature type="transmembrane region" description="Helical" evidence="1">
    <location>
        <begin position="111"/>
        <end position="132"/>
    </location>
</feature>
<dbReference type="AlphaFoldDB" id="A0A086TBG0"/>
<gene>
    <name evidence="3" type="ORF">ACRE_024300</name>
</gene>
<feature type="domain" description="DUF2470" evidence="2">
    <location>
        <begin position="11"/>
        <end position="85"/>
    </location>
</feature>
<dbReference type="OrthoDB" id="5553410at2759"/>
<dbReference type="InterPro" id="IPR019595">
    <property type="entry name" value="DUF2470"/>
</dbReference>
<proteinExistence type="predicted"/>
<keyword evidence="1" id="KW-0472">Membrane</keyword>
<keyword evidence="1" id="KW-0812">Transmembrane</keyword>
<evidence type="ECO:0000313" key="3">
    <source>
        <dbReference type="EMBL" id="KFH46692.1"/>
    </source>
</evidence>
<reference evidence="4" key="1">
    <citation type="journal article" date="2014" name="Genome Announc.">
        <title>Genome sequence and annotation of Acremonium chrysogenum, producer of the beta-lactam antibiotic cephalosporin C.</title>
        <authorList>
            <person name="Terfehr D."/>
            <person name="Dahlmann T.A."/>
            <person name="Specht T."/>
            <person name="Zadra I."/>
            <person name="Kuernsteiner H."/>
            <person name="Kueck U."/>
        </authorList>
    </citation>
    <scope>NUCLEOTIDE SEQUENCE [LARGE SCALE GENOMIC DNA]</scope>
    <source>
        <strain evidence="4">ATCC 11550 / CBS 779.69 / DSM 880 / IAM 14645 / JCM 23072 / IMI 49137</strain>
    </source>
</reference>
<dbReference type="Pfam" id="PF10615">
    <property type="entry name" value="DUF2470"/>
    <property type="match status" value="1"/>
</dbReference>
<dbReference type="HOGENOM" id="CLU_081019_0_0_1"/>
<dbReference type="PANTHER" id="PTHR37783:SF1">
    <property type="entry name" value="MEMBRANE PROTEIN, PUTATIVE (AFU_ORTHOLOGUE AFUA_1G04315)-RELATED"/>
    <property type="match status" value="1"/>
</dbReference>
<dbReference type="PANTHER" id="PTHR37783">
    <property type="entry name" value="MEMBRANE PROTEIN, PUTATIVE (AFU_ORTHOLOGUE AFUA_1G04315)-RELATED"/>
    <property type="match status" value="1"/>
</dbReference>
<name>A0A086TBG0_HAPC1</name>
<evidence type="ECO:0000259" key="2">
    <source>
        <dbReference type="Pfam" id="PF10615"/>
    </source>
</evidence>